<keyword evidence="3" id="KW-1185">Reference proteome</keyword>
<proteinExistence type="predicted"/>
<dbReference type="Gene3D" id="3.30.1490.130">
    <property type="entry name" value="D-aminoacylase. Domain 3"/>
    <property type="match status" value="1"/>
</dbReference>
<dbReference type="PANTHER" id="PTHR11647:SF1">
    <property type="entry name" value="COLLAPSIN RESPONSE MEDIATOR PROTEIN"/>
    <property type="match status" value="1"/>
</dbReference>
<accession>A0ABP4XWM6</accession>
<dbReference type="InterPro" id="IPR013108">
    <property type="entry name" value="Amidohydro_3"/>
</dbReference>
<dbReference type="SUPFAM" id="SSF51556">
    <property type="entry name" value="Metallo-dependent hydrolases"/>
    <property type="match status" value="1"/>
</dbReference>
<gene>
    <name evidence="2" type="ORF">GCM10009768_23280</name>
</gene>
<comment type="caution">
    <text evidence="2">The sequence shown here is derived from an EMBL/GenBank/DDBJ whole genome shotgun (WGS) entry which is preliminary data.</text>
</comment>
<evidence type="ECO:0000313" key="2">
    <source>
        <dbReference type="EMBL" id="GAA1793748.1"/>
    </source>
</evidence>
<protein>
    <submittedName>
        <fullName evidence="2">Amidohydrolase family protein</fullName>
    </submittedName>
</protein>
<dbReference type="InterPro" id="IPR023100">
    <property type="entry name" value="D-aminoacylase_insert_dom_sf"/>
</dbReference>
<organism evidence="2 3">
    <name type="scientific">Leucobacter iarius</name>
    <dbReference type="NCBI Taxonomy" id="333963"/>
    <lineage>
        <taxon>Bacteria</taxon>
        <taxon>Bacillati</taxon>
        <taxon>Actinomycetota</taxon>
        <taxon>Actinomycetes</taxon>
        <taxon>Micrococcales</taxon>
        <taxon>Microbacteriaceae</taxon>
        <taxon>Leucobacter</taxon>
    </lineage>
</organism>
<name>A0ABP4XWM6_9MICO</name>
<dbReference type="RefSeq" id="WP_344032402.1">
    <property type="nucleotide sequence ID" value="NZ_BAAAOB010000003.1"/>
</dbReference>
<reference evidence="3" key="1">
    <citation type="journal article" date="2019" name="Int. J. Syst. Evol. Microbiol.">
        <title>The Global Catalogue of Microorganisms (GCM) 10K type strain sequencing project: providing services to taxonomists for standard genome sequencing and annotation.</title>
        <authorList>
            <consortium name="The Broad Institute Genomics Platform"/>
            <consortium name="The Broad Institute Genome Sequencing Center for Infectious Disease"/>
            <person name="Wu L."/>
            <person name="Ma J."/>
        </authorList>
    </citation>
    <scope>NUCLEOTIDE SEQUENCE [LARGE SCALE GENOMIC DNA]</scope>
    <source>
        <strain evidence="3">JCM 14736</strain>
    </source>
</reference>
<evidence type="ECO:0000259" key="1">
    <source>
        <dbReference type="Pfam" id="PF07969"/>
    </source>
</evidence>
<feature type="domain" description="Amidohydrolase 3" evidence="1">
    <location>
        <begin position="386"/>
        <end position="495"/>
    </location>
</feature>
<dbReference type="InterPro" id="IPR011059">
    <property type="entry name" value="Metal-dep_hydrolase_composite"/>
</dbReference>
<dbReference type="InterPro" id="IPR050378">
    <property type="entry name" value="Metallo-dep_Hydrolases_sf"/>
</dbReference>
<dbReference type="Gene3D" id="2.30.40.10">
    <property type="entry name" value="Urease, subunit C, domain 1"/>
    <property type="match status" value="1"/>
</dbReference>
<dbReference type="PANTHER" id="PTHR11647">
    <property type="entry name" value="HYDRANTOINASE/DIHYDROPYRIMIDINASE FAMILY MEMBER"/>
    <property type="match status" value="1"/>
</dbReference>
<sequence>MHDLVIAGGIVFDGFGGDGVEADVAVSAGRIVAIGSGLGAARERISVAGLAVAPGFIDPHSHSDSVPFLDAPQPFKLLQGVTTEIVGNCGYTCAPTSTGSEHEIMREAGIAFTRFRDYLDAVDAAGTTNHLAALVGHNTLRLAVAGFERELPPDGLERMRELAEEAFAAGAVGLSSGLEYSPGAYAGIEELVALGHVARRWGGTYATHMRSEGEGVLAALDEAIEVARRTGVTLQISHLKASGHRTHGSADAMLARIAAARRAGLDVQGDLYPFSACGTGLIALLPTEVSEGGGTELQSRLASPEERRRLRAVAEHPVDYLSAGLWREVRPDGVTITVHRDTEHIGRTIAEIAGPADPWDTVCALVAADPHAGAVLHTMDERDIEAFMRDPLVSIGSDNDAPVGLVHPRTYGTFPRFLGEYVRDRGVLPLGEAVRRATSVTAKQFGLSARGWLGVGAAADITVFDHRTIGYAGDYVRPDAHPTGVRWVTLDGIPVIRDGEFTGERRGSMLRAGRA</sequence>
<dbReference type="InterPro" id="IPR032466">
    <property type="entry name" value="Metal_Hydrolase"/>
</dbReference>
<dbReference type="EMBL" id="BAAAOB010000003">
    <property type="protein sequence ID" value="GAA1793748.1"/>
    <property type="molecule type" value="Genomic_DNA"/>
</dbReference>
<dbReference type="Gene3D" id="3.20.20.140">
    <property type="entry name" value="Metal-dependent hydrolases"/>
    <property type="match status" value="1"/>
</dbReference>
<feature type="domain" description="Amidohydrolase 3" evidence="1">
    <location>
        <begin position="48"/>
        <end position="249"/>
    </location>
</feature>
<dbReference type="Proteomes" id="UP001500851">
    <property type="component" value="Unassembled WGS sequence"/>
</dbReference>
<evidence type="ECO:0000313" key="3">
    <source>
        <dbReference type="Proteomes" id="UP001500851"/>
    </source>
</evidence>
<dbReference type="Pfam" id="PF07969">
    <property type="entry name" value="Amidohydro_3"/>
    <property type="match status" value="2"/>
</dbReference>
<dbReference type="SUPFAM" id="SSF51338">
    <property type="entry name" value="Composite domain of metallo-dependent hydrolases"/>
    <property type="match status" value="1"/>
</dbReference>